<dbReference type="Gene3D" id="1.20.120.160">
    <property type="entry name" value="HPT domain"/>
    <property type="match status" value="1"/>
</dbReference>
<gene>
    <name evidence="3" type="ORF">ACFFGE_02595</name>
</gene>
<keyword evidence="4" id="KW-1185">Reference proteome</keyword>
<protein>
    <submittedName>
        <fullName evidence="3">Hpt domain-containing protein</fullName>
    </submittedName>
</protein>
<sequence>MSRRDLTGAVDFGVLDHTTGGDDAVAEEILELFVEQAALWSRLLDEPEARRDACHTIRGTAAGLGAQALADACAIAERDPAQIHIDRVRDELDRALADVAAWRHELMLRSLRA</sequence>
<name>A0ABV6R289_9CAUL</name>
<accession>A0ABV6R289</accession>
<evidence type="ECO:0000256" key="1">
    <source>
        <dbReference type="ARBA" id="ARBA00023012"/>
    </source>
</evidence>
<keyword evidence="1" id="KW-0902">Two-component regulatory system</keyword>
<dbReference type="Proteomes" id="UP001589906">
    <property type="component" value="Unassembled WGS sequence"/>
</dbReference>
<dbReference type="InterPro" id="IPR036641">
    <property type="entry name" value="HPT_dom_sf"/>
</dbReference>
<dbReference type="SUPFAM" id="SSF47226">
    <property type="entry name" value="Histidine-containing phosphotransfer domain, HPT domain"/>
    <property type="match status" value="1"/>
</dbReference>
<dbReference type="EMBL" id="JBHLSW010000003">
    <property type="protein sequence ID" value="MFC0632763.1"/>
    <property type="molecule type" value="Genomic_DNA"/>
</dbReference>
<feature type="domain" description="HPt" evidence="2">
    <location>
        <begin position="46"/>
        <end position="97"/>
    </location>
</feature>
<organism evidence="3 4">
    <name type="scientific">Brevundimonas balnearis</name>
    <dbReference type="NCBI Taxonomy" id="1572858"/>
    <lineage>
        <taxon>Bacteria</taxon>
        <taxon>Pseudomonadati</taxon>
        <taxon>Pseudomonadota</taxon>
        <taxon>Alphaproteobacteria</taxon>
        <taxon>Caulobacterales</taxon>
        <taxon>Caulobacteraceae</taxon>
        <taxon>Brevundimonas</taxon>
    </lineage>
</organism>
<reference evidence="3 4" key="1">
    <citation type="submission" date="2024-09" db="EMBL/GenBank/DDBJ databases">
        <authorList>
            <person name="Sun Q."/>
            <person name="Mori K."/>
        </authorList>
    </citation>
    <scope>NUCLEOTIDE SEQUENCE [LARGE SCALE GENOMIC DNA]</scope>
    <source>
        <strain evidence="3 4">NCAIM B.02621</strain>
    </source>
</reference>
<dbReference type="Pfam" id="PF01627">
    <property type="entry name" value="Hpt"/>
    <property type="match status" value="1"/>
</dbReference>
<evidence type="ECO:0000313" key="3">
    <source>
        <dbReference type="EMBL" id="MFC0632763.1"/>
    </source>
</evidence>
<evidence type="ECO:0000313" key="4">
    <source>
        <dbReference type="Proteomes" id="UP001589906"/>
    </source>
</evidence>
<proteinExistence type="predicted"/>
<evidence type="ECO:0000259" key="2">
    <source>
        <dbReference type="Pfam" id="PF01627"/>
    </source>
</evidence>
<comment type="caution">
    <text evidence="3">The sequence shown here is derived from an EMBL/GenBank/DDBJ whole genome shotgun (WGS) entry which is preliminary data.</text>
</comment>
<dbReference type="RefSeq" id="WP_376834006.1">
    <property type="nucleotide sequence ID" value="NZ_JBHLSW010000003.1"/>
</dbReference>
<dbReference type="InterPro" id="IPR008207">
    <property type="entry name" value="Sig_transdc_His_kin_Hpt_dom"/>
</dbReference>